<proteinExistence type="predicted"/>
<evidence type="ECO:0000313" key="3">
    <source>
        <dbReference type="EMBL" id="UTJ07859.1"/>
    </source>
</evidence>
<feature type="domain" description="DUF5666" evidence="2">
    <location>
        <begin position="57"/>
        <end position="104"/>
    </location>
</feature>
<keyword evidence="4" id="KW-1185">Reference proteome</keyword>
<reference evidence="3" key="1">
    <citation type="submission" date="2022-07" db="EMBL/GenBank/DDBJ databases">
        <title>Arcobacter roscoffensis sp. nov., a marine bacterium isolated from coastal seawater collected from Roscoff, France.</title>
        <authorList>
            <person name="Pascual J."/>
            <person name="Lepeaux C."/>
            <person name="Methner A."/>
            <person name="Overmann J."/>
        </authorList>
    </citation>
    <scope>NUCLEOTIDE SEQUENCE</scope>
    <source>
        <strain evidence="3">ARW1-2F2</strain>
    </source>
</reference>
<dbReference type="Pfam" id="PF18914">
    <property type="entry name" value="DUF5666"/>
    <property type="match status" value="1"/>
</dbReference>
<evidence type="ECO:0000259" key="2">
    <source>
        <dbReference type="Pfam" id="PF18914"/>
    </source>
</evidence>
<keyword evidence="1" id="KW-0732">Signal</keyword>
<dbReference type="Proteomes" id="UP001060012">
    <property type="component" value="Chromosome"/>
</dbReference>
<name>A0ABY5E6Q7_9BACT</name>
<dbReference type="EMBL" id="CP100595">
    <property type="protein sequence ID" value="UTJ07859.1"/>
    <property type="molecule type" value="Genomic_DNA"/>
</dbReference>
<gene>
    <name evidence="3" type="ORF">NJU99_07115</name>
</gene>
<protein>
    <submittedName>
        <fullName evidence="3">DUF5666 domain-containing protein</fullName>
    </submittedName>
</protein>
<sequence length="111" mass="12558">MMNKKMLVSLGLVTLIPLAIFASSDRYDFDDKRNSNYLKEKGINFIFEGRLDEKPMNSLNGKWIISGKTVIVDDSTIIKQEKKVFRTGDEIEISGIRSNGSIKAITLKQDD</sequence>
<organism evidence="3 4">
    <name type="scientific">Arcobacter roscoffensis</name>
    <dbReference type="NCBI Taxonomy" id="2961520"/>
    <lineage>
        <taxon>Bacteria</taxon>
        <taxon>Pseudomonadati</taxon>
        <taxon>Campylobacterota</taxon>
        <taxon>Epsilonproteobacteria</taxon>
        <taxon>Campylobacterales</taxon>
        <taxon>Arcobacteraceae</taxon>
        <taxon>Arcobacter</taxon>
    </lineage>
</organism>
<dbReference type="InterPro" id="IPR043724">
    <property type="entry name" value="DUF5666"/>
</dbReference>
<evidence type="ECO:0000256" key="1">
    <source>
        <dbReference type="SAM" id="SignalP"/>
    </source>
</evidence>
<dbReference type="RefSeq" id="WP_254578033.1">
    <property type="nucleotide sequence ID" value="NZ_CP100595.1"/>
</dbReference>
<feature type="signal peptide" evidence="1">
    <location>
        <begin position="1"/>
        <end position="22"/>
    </location>
</feature>
<feature type="chain" id="PRO_5046407566" evidence="1">
    <location>
        <begin position="23"/>
        <end position="111"/>
    </location>
</feature>
<accession>A0ABY5E6Q7</accession>
<evidence type="ECO:0000313" key="4">
    <source>
        <dbReference type="Proteomes" id="UP001060012"/>
    </source>
</evidence>